<protein>
    <submittedName>
        <fullName evidence="1">Uncharacterized protein</fullName>
    </submittedName>
</protein>
<accession>A0ACC3ALE9</accession>
<evidence type="ECO:0000313" key="2">
    <source>
        <dbReference type="Proteomes" id="UP001177260"/>
    </source>
</evidence>
<dbReference type="EMBL" id="JAOPJF010000172">
    <property type="protein sequence ID" value="KAK1138296.1"/>
    <property type="molecule type" value="Genomic_DNA"/>
</dbReference>
<proteinExistence type="predicted"/>
<evidence type="ECO:0000313" key="1">
    <source>
        <dbReference type="EMBL" id="KAK1138296.1"/>
    </source>
</evidence>
<sequence length="313" mass="34233">MKLPAVGLGTWQGLNSQASKDELRDSIIHALHTGYRHIDTAQRYGTEPVVGEAIRASGVPRSEITLVTKFPGKWHHDPATALQCSLDALGLDYIDVFLMHWPCATAPDSGTPLGIDESPTFVETWKLMEKIVGPRCRSIGVSNFSQKTLDALLAEATIVPVVNQVELHALNPNHRLSAYCQEKGIVVTSWSTLGGGAEFAPRAGEILTNPLFKNIAANHGCSTGIVSLSWVVQRGISVIPKSSSRARVEENLRLVTLTEAEMEELNQAHRTIGPLRIADYIQTTRGEKDGKPTFMGWTNADFGWEDAEGNWLL</sequence>
<dbReference type="Proteomes" id="UP001177260">
    <property type="component" value="Unassembled WGS sequence"/>
</dbReference>
<gene>
    <name evidence="1" type="ORF">N8T08_003046</name>
</gene>
<name>A0ACC3ALE9_9EURO</name>
<organism evidence="1 2">
    <name type="scientific">Aspergillus melleus</name>
    <dbReference type="NCBI Taxonomy" id="138277"/>
    <lineage>
        <taxon>Eukaryota</taxon>
        <taxon>Fungi</taxon>
        <taxon>Dikarya</taxon>
        <taxon>Ascomycota</taxon>
        <taxon>Pezizomycotina</taxon>
        <taxon>Eurotiomycetes</taxon>
        <taxon>Eurotiomycetidae</taxon>
        <taxon>Eurotiales</taxon>
        <taxon>Aspergillaceae</taxon>
        <taxon>Aspergillus</taxon>
        <taxon>Aspergillus subgen. Circumdati</taxon>
    </lineage>
</organism>
<reference evidence="1 2" key="1">
    <citation type="journal article" date="2023" name="ACS Omega">
        <title>Identification of the Neoaspergillic Acid Biosynthesis Gene Cluster by Establishing an In Vitro CRISPR-Ribonucleoprotein Genetic System in Aspergillus melleus.</title>
        <authorList>
            <person name="Yuan B."/>
            <person name="Grau M.F."/>
            <person name="Murata R.M."/>
            <person name="Torok T."/>
            <person name="Venkateswaran K."/>
            <person name="Stajich J.E."/>
            <person name="Wang C.C.C."/>
        </authorList>
    </citation>
    <scope>NUCLEOTIDE SEQUENCE [LARGE SCALE GENOMIC DNA]</scope>
    <source>
        <strain evidence="1 2">IMV 1140</strain>
    </source>
</reference>
<keyword evidence="2" id="KW-1185">Reference proteome</keyword>
<comment type="caution">
    <text evidence="1">The sequence shown here is derived from an EMBL/GenBank/DDBJ whole genome shotgun (WGS) entry which is preliminary data.</text>
</comment>